<gene>
    <name evidence="1" type="ORF">DCAF_LOCUS15122</name>
</gene>
<evidence type="ECO:0000313" key="1">
    <source>
        <dbReference type="EMBL" id="CAK7340042.1"/>
    </source>
</evidence>
<keyword evidence="2" id="KW-1185">Reference proteome</keyword>
<evidence type="ECO:0000313" key="2">
    <source>
        <dbReference type="Proteomes" id="UP001314170"/>
    </source>
</evidence>
<name>A0AAV1RUT5_9ROSI</name>
<dbReference type="Proteomes" id="UP001314170">
    <property type="component" value="Unassembled WGS sequence"/>
</dbReference>
<dbReference type="EMBL" id="CAWUPB010001159">
    <property type="protein sequence ID" value="CAK7340042.1"/>
    <property type="molecule type" value="Genomic_DNA"/>
</dbReference>
<dbReference type="Gene3D" id="3.40.420.10">
    <property type="entry name" value="Ricin (A subunit), domain 1"/>
    <property type="match status" value="1"/>
</dbReference>
<dbReference type="SUPFAM" id="SSF56371">
    <property type="entry name" value="Ribosome inactivating proteins (RIP)"/>
    <property type="match status" value="1"/>
</dbReference>
<proteinExistence type="predicted"/>
<dbReference type="AlphaFoldDB" id="A0AAV1RUT5"/>
<dbReference type="InterPro" id="IPR036041">
    <property type="entry name" value="Ribosome-inact_prot_sf"/>
</dbReference>
<organism evidence="1 2">
    <name type="scientific">Dovyalis caffra</name>
    <dbReference type="NCBI Taxonomy" id="77055"/>
    <lineage>
        <taxon>Eukaryota</taxon>
        <taxon>Viridiplantae</taxon>
        <taxon>Streptophyta</taxon>
        <taxon>Embryophyta</taxon>
        <taxon>Tracheophyta</taxon>
        <taxon>Spermatophyta</taxon>
        <taxon>Magnoliopsida</taxon>
        <taxon>eudicotyledons</taxon>
        <taxon>Gunneridae</taxon>
        <taxon>Pentapetalae</taxon>
        <taxon>rosids</taxon>
        <taxon>fabids</taxon>
        <taxon>Malpighiales</taxon>
        <taxon>Salicaceae</taxon>
        <taxon>Flacourtieae</taxon>
        <taxon>Dovyalis</taxon>
    </lineage>
</organism>
<protein>
    <submittedName>
        <fullName evidence="1">Uncharacterized protein</fullName>
    </submittedName>
</protein>
<dbReference type="GO" id="GO:0017148">
    <property type="term" value="P:negative regulation of translation"/>
    <property type="evidence" value="ECO:0007669"/>
    <property type="project" value="InterPro"/>
</dbReference>
<sequence>MLPEPSKATDPEQLFLLVGLNVTKEKSITLALDVNNVYVVGYLDAYQYKYRAHVFSDASKIAKDSLWKEAKERLPIITAT</sequence>
<comment type="caution">
    <text evidence="1">The sequence shown here is derived from an EMBL/GenBank/DDBJ whole genome shotgun (WGS) entry which is preliminary data.</text>
</comment>
<feature type="non-terminal residue" evidence="1">
    <location>
        <position position="80"/>
    </location>
</feature>
<reference evidence="1 2" key="1">
    <citation type="submission" date="2024-01" db="EMBL/GenBank/DDBJ databases">
        <authorList>
            <person name="Waweru B."/>
        </authorList>
    </citation>
    <scope>NUCLEOTIDE SEQUENCE [LARGE SCALE GENOMIC DNA]</scope>
</reference>
<dbReference type="Pfam" id="PF00161">
    <property type="entry name" value="RIP"/>
    <property type="match status" value="1"/>
</dbReference>
<dbReference type="InterPro" id="IPR016138">
    <property type="entry name" value="Ribosome_inactivat_prot_sub1"/>
</dbReference>
<accession>A0AAV1RUT5</accession>
<dbReference type="GO" id="GO:0030598">
    <property type="term" value="F:rRNA N-glycosylase activity"/>
    <property type="evidence" value="ECO:0007669"/>
    <property type="project" value="InterPro"/>
</dbReference>
<dbReference type="InterPro" id="IPR001574">
    <property type="entry name" value="Ribosome_inactivat_prot"/>
</dbReference>